<organism evidence="2 3">
    <name type="scientific">Glomus cerebriforme</name>
    <dbReference type="NCBI Taxonomy" id="658196"/>
    <lineage>
        <taxon>Eukaryota</taxon>
        <taxon>Fungi</taxon>
        <taxon>Fungi incertae sedis</taxon>
        <taxon>Mucoromycota</taxon>
        <taxon>Glomeromycotina</taxon>
        <taxon>Glomeromycetes</taxon>
        <taxon>Glomerales</taxon>
        <taxon>Glomeraceae</taxon>
        <taxon>Glomus</taxon>
    </lineage>
</organism>
<keyword evidence="3" id="KW-1185">Reference proteome</keyword>
<gene>
    <name evidence="2" type="ORF">C1645_735104</name>
</gene>
<protein>
    <submittedName>
        <fullName evidence="2">Uncharacterized protein</fullName>
    </submittedName>
</protein>
<evidence type="ECO:0000256" key="1">
    <source>
        <dbReference type="SAM" id="Phobius"/>
    </source>
</evidence>
<dbReference type="Proteomes" id="UP000265703">
    <property type="component" value="Unassembled WGS sequence"/>
</dbReference>
<feature type="transmembrane region" description="Helical" evidence="1">
    <location>
        <begin position="72"/>
        <end position="92"/>
    </location>
</feature>
<reference evidence="2 3" key="1">
    <citation type="submission" date="2018-06" db="EMBL/GenBank/DDBJ databases">
        <title>Comparative genomics reveals the genomic features of Rhizophagus irregularis, R. cerebriforme, R. diaphanum and Gigaspora rosea, and their symbiotic lifestyle signature.</title>
        <authorList>
            <person name="Morin E."/>
            <person name="San Clemente H."/>
            <person name="Chen E.C.H."/>
            <person name="De La Providencia I."/>
            <person name="Hainaut M."/>
            <person name="Kuo A."/>
            <person name="Kohler A."/>
            <person name="Murat C."/>
            <person name="Tang N."/>
            <person name="Roy S."/>
            <person name="Loubradou J."/>
            <person name="Henrissat B."/>
            <person name="Grigoriev I.V."/>
            <person name="Corradi N."/>
            <person name="Roux C."/>
            <person name="Martin F.M."/>
        </authorList>
    </citation>
    <scope>NUCLEOTIDE SEQUENCE [LARGE SCALE GENOMIC DNA]</scope>
    <source>
        <strain evidence="2 3">DAOM 227022</strain>
    </source>
</reference>
<name>A0A397T712_9GLOM</name>
<keyword evidence="1" id="KW-0812">Transmembrane</keyword>
<dbReference type="EMBL" id="QKYT01000092">
    <property type="protein sequence ID" value="RIA93993.1"/>
    <property type="molecule type" value="Genomic_DNA"/>
</dbReference>
<keyword evidence="1" id="KW-0472">Membrane</keyword>
<dbReference type="AlphaFoldDB" id="A0A397T712"/>
<evidence type="ECO:0000313" key="3">
    <source>
        <dbReference type="Proteomes" id="UP000265703"/>
    </source>
</evidence>
<accession>A0A397T712</accession>
<evidence type="ECO:0000313" key="2">
    <source>
        <dbReference type="EMBL" id="RIA93993.1"/>
    </source>
</evidence>
<sequence length="101" mass="11862">MSETPEAHSHKIALDNLNLERSYTLEEFKRGRRRSNPRWEDISSKNILPGFVLDMSLIDRIIDLNSKNTGNISIMLLFFNVLMSCIVGRSYWIRYLLEGWN</sequence>
<proteinExistence type="predicted"/>
<comment type="caution">
    <text evidence="2">The sequence shown here is derived from an EMBL/GenBank/DDBJ whole genome shotgun (WGS) entry which is preliminary data.</text>
</comment>
<dbReference type="OrthoDB" id="88517at2759"/>
<keyword evidence="1" id="KW-1133">Transmembrane helix</keyword>